<accession>A0A0A8K6S4</accession>
<name>A0A0A8K6S4_9HYPH</name>
<dbReference type="Proteomes" id="UP000031643">
    <property type="component" value="Chromosome"/>
</dbReference>
<organism evidence="1 2">
    <name type="scientific">Methyloceanibacter caenitepidi</name>
    <dbReference type="NCBI Taxonomy" id="1384459"/>
    <lineage>
        <taxon>Bacteria</taxon>
        <taxon>Pseudomonadati</taxon>
        <taxon>Pseudomonadota</taxon>
        <taxon>Alphaproteobacteria</taxon>
        <taxon>Hyphomicrobiales</taxon>
        <taxon>Hyphomicrobiaceae</taxon>
        <taxon>Methyloceanibacter</taxon>
    </lineage>
</organism>
<proteinExistence type="predicted"/>
<sequence length="43" mass="4615">MRFPLVRERPCRTGLPDEAPCDGGDGAKLFGLVVGIWGLMGAR</sequence>
<dbReference type="EMBL" id="AP014648">
    <property type="protein sequence ID" value="BAQ17699.1"/>
    <property type="molecule type" value="Genomic_DNA"/>
</dbReference>
<dbReference type="HOGENOM" id="CLU_3235883_0_0_5"/>
<keyword evidence="2" id="KW-1185">Reference proteome</keyword>
<reference evidence="1 2" key="1">
    <citation type="submission" date="2014-09" db="EMBL/GenBank/DDBJ databases">
        <title>Genome sequencing of Methyloceanibacter caenitepidi Gela4.</title>
        <authorList>
            <person name="Takeuchi M."/>
            <person name="Susumu S."/>
            <person name="Kamagata Y."/>
            <person name="Oshima K."/>
            <person name="Hattori M."/>
            <person name="Iwasaki W."/>
        </authorList>
    </citation>
    <scope>NUCLEOTIDE SEQUENCE [LARGE SCALE GENOMIC DNA]</scope>
    <source>
        <strain evidence="1 2">Gela4</strain>
    </source>
</reference>
<evidence type="ECO:0000313" key="1">
    <source>
        <dbReference type="EMBL" id="BAQ17699.1"/>
    </source>
</evidence>
<dbReference type="KEGG" id="mcg:GL4_2257"/>
<evidence type="ECO:0000313" key="2">
    <source>
        <dbReference type="Proteomes" id="UP000031643"/>
    </source>
</evidence>
<gene>
    <name evidence="1" type="ORF">GL4_2257</name>
</gene>
<protein>
    <submittedName>
        <fullName evidence="1">Uncharacterized protein</fullName>
    </submittedName>
</protein>
<dbReference type="AlphaFoldDB" id="A0A0A8K6S4"/>